<name>A0AAE3ZWU5_9ACTN</name>
<evidence type="ECO:0000313" key="2">
    <source>
        <dbReference type="EMBL" id="MDR7325290.1"/>
    </source>
</evidence>
<evidence type="ECO:0000256" key="1">
    <source>
        <dbReference type="SAM" id="SignalP"/>
    </source>
</evidence>
<feature type="chain" id="PRO_5042071473" description="DUF916 domain-containing protein" evidence="1">
    <location>
        <begin position="27"/>
        <end position="393"/>
    </location>
</feature>
<feature type="signal peptide" evidence="1">
    <location>
        <begin position="1"/>
        <end position="26"/>
    </location>
</feature>
<dbReference type="InterPro" id="IPR006311">
    <property type="entry name" value="TAT_signal"/>
</dbReference>
<reference evidence="2 3" key="1">
    <citation type="submission" date="2023-07" db="EMBL/GenBank/DDBJ databases">
        <title>Sequencing the genomes of 1000 actinobacteria strains.</title>
        <authorList>
            <person name="Klenk H.-P."/>
        </authorList>
    </citation>
    <scope>NUCLEOTIDE SEQUENCE [LARGE SCALE GENOMIC DNA]</scope>
    <source>
        <strain evidence="2 3">DSM 44711</strain>
    </source>
</reference>
<accession>A0AAE3ZWU5</accession>
<dbReference type="EMBL" id="JAVDYC010000001">
    <property type="protein sequence ID" value="MDR7325290.1"/>
    <property type="molecule type" value="Genomic_DNA"/>
</dbReference>
<dbReference type="Proteomes" id="UP001183629">
    <property type="component" value="Unassembled WGS sequence"/>
</dbReference>
<comment type="caution">
    <text evidence="2">The sequence shown here is derived from an EMBL/GenBank/DDBJ whole genome shotgun (WGS) entry which is preliminary data.</text>
</comment>
<keyword evidence="1" id="KW-0732">Signal</keyword>
<gene>
    <name evidence="2" type="ORF">J2S44_005540</name>
</gene>
<evidence type="ECO:0000313" key="3">
    <source>
        <dbReference type="Proteomes" id="UP001183629"/>
    </source>
</evidence>
<keyword evidence="3" id="KW-1185">Reference proteome</keyword>
<dbReference type="AlphaFoldDB" id="A0AAE3ZWU5"/>
<dbReference type="RefSeq" id="WP_310419889.1">
    <property type="nucleotide sequence ID" value="NZ_JAVDYC010000001.1"/>
</dbReference>
<sequence>MSVSTRRVARAVLAAALAVAVGPAPAGTATATPGGAPGALPAVGWGGGLPAVLPGGALPGGSPAVLPGGSPAVLPGASSGALPAVAPGDGATLTWSVRPTPSPERPDRPNFAWDLEPGQRIEDSIRVRNLGTEPLPLVIYASDAFTTSSGAIDLLRAGTAPTGVGAWTALGTAEITVPAEGFVDVPFVLAVPAGAEAGDHTGGIVTSYRAPGTDGEGRAVVVDRRLGSRMYVRVGGELHPRLDVTGVDVTYRGAPEPWTAGDATVTYTVTNRGNVRLGAEQVIMTAGPFGLLGRQTVPAPMPELLPGNSLTHAIEVAGVWPLLRTTAEVRVRPVPTRQYDVFAPDTPLATGTATAWSIPWPQLLTCLAAGLVAFLATRRRRSRPASSSAAKTI</sequence>
<evidence type="ECO:0008006" key="4">
    <source>
        <dbReference type="Google" id="ProtNLM"/>
    </source>
</evidence>
<proteinExistence type="predicted"/>
<organism evidence="2 3">
    <name type="scientific">Catenuloplanes niger</name>
    <dbReference type="NCBI Taxonomy" id="587534"/>
    <lineage>
        <taxon>Bacteria</taxon>
        <taxon>Bacillati</taxon>
        <taxon>Actinomycetota</taxon>
        <taxon>Actinomycetes</taxon>
        <taxon>Micromonosporales</taxon>
        <taxon>Micromonosporaceae</taxon>
        <taxon>Catenuloplanes</taxon>
    </lineage>
</organism>
<dbReference type="PROSITE" id="PS51318">
    <property type="entry name" value="TAT"/>
    <property type="match status" value="1"/>
</dbReference>
<protein>
    <recommendedName>
        <fullName evidence="4">DUF916 domain-containing protein</fullName>
    </recommendedName>
</protein>